<proteinExistence type="predicted"/>
<dbReference type="InterPro" id="IPR018247">
    <property type="entry name" value="EF_Hand_1_Ca_BS"/>
</dbReference>
<dbReference type="PROSITE" id="PS00018">
    <property type="entry name" value="EF_HAND_1"/>
    <property type="match status" value="1"/>
</dbReference>
<dbReference type="InterPro" id="IPR025366">
    <property type="entry name" value="DUF4270"/>
</dbReference>
<keyword evidence="2" id="KW-1185">Reference proteome</keyword>
<reference evidence="1 2" key="1">
    <citation type="submission" date="2021-03" db="EMBL/GenBank/DDBJ databases">
        <title>Complete genome of Polaribacter_sp.G4M1.</title>
        <authorList>
            <person name="Jeong S.W."/>
            <person name="Bae J.W."/>
        </authorList>
    </citation>
    <scope>NUCLEOTIDE SEQUENCE [LARGE SCALE GENOMIC DNA]</scope>
    <source>
        <strain evidence="1 2">G4M1</strain>
    </source>
</reference>
<dbReference type="PROSITE" id="PS51257">
    <property type="entry name" value="PROKAR_LIPOPROTEIN"/>
    <property type="match status" value="1"/>
</dbReference>
<sequence>MKNSIRKTAQVGALFLVFAGVISCENNFTDIETGVISNTKFSTGQIELDLKISTINIESIVADNIGLPILQNNARLNVDYWLGVYKNKHAKTIKAGFVSQLRLPSGLKTSEVIKDGDTIYNLDKVVLKLPYTATSLGANSSGVVTYRLDSILGNSLAETTIEVYRNPTFLNTLNPANPAKRNSYASNFDYKETELLSEAKGFSYIPMANKDTIFKFDRIDRSIDVNSTDFVKDTLKVLNNTNVPVPFLAIPLDLDKMKTSFWDKFNDPEFSSSQEFQNYFRGIILKAKGEDGTLVPFNLSPTSQASVDFLYSKTIIKDNKVDNVVKESYSFSFLGIQNSIYEVDNVVPTPANSFIVQGTAGIKAKIEILGVNLLTLKEDDPFLVYADKDVDNNNYLDLKELASIKDVANNELGFLINDADITFMVNNTLSSDADILPQRLYLYKSEDKGNNVVRSTHISDSYRETASFSGVLSKTDDDVPEKYTFKITDYVSDLLDGSSTEFTPLVLKVFNTTDNPLITGFLNENVLEYNWNPRSVVLFDENSDKKAKLKISYTKKKE</sequence>
<accession>A0ABX7SYQ7</accession>
<evidence type="ECO:0000313" key="2">
    <source>
        <dbReference type="Proteomes" id="UP000663935"/>
    </source>
</evidence>
<dbReference type="Proteomes" id="UP000663935">
    <property type="component" value="Chromosome"/>
</dbReference>
<gene>
    <name evidence="1" type="ORF">JL193_10385</name>
</gene>
<evidence type="ECO:0000313" key="1">
    <source>
        <dbReference type="EMBL" id="QTD39341.1"/>
    </source>
</evidence>
<name>A0ABX7SYQ7_9FLAO</name>
<protein>
    <submittedName>
        <fullName evidence="1">DUF4270 family protein</fullName>
    </submittedName>
</protein>
<organism evidence="1 2">
    <name type="scientific">Polaribacter batillariae</name>
    <dbReference type="NCBI Taxonomy" id="2808900"/>
    <lineage>
        <taxon>Bacteria</taxon>
        <taxon>Pseudomonadati</taxon>
        <taxon>Bacteroidota</taxon>
        <taxon>Flavobacteriia</taxon>
        <taxon>Flavobacteriales</taxon>
        <taxon>Flavobacteriaceae</taxon>
    </lineage>
</organism>
<dbReference type="EMBL" id="CP071795">
    <property type="protein sequence ID" value="QTD39341.1"/>
    <property type="molecule type" value="Genomic_DNA"/>
</dbReference>
<dbReference type="Pfam" id="PF14092">
    <property type="entry name" value="DUF4270"/>
    <property type="match status" value="1"/>
</dbReference>